<evidence type="ECO:0000259" key="2">
    <source>
        <dbReference type="PROSITE" id="PS50943"/>
    </source>
</evidence>
<dbReference type="EMBL" id="WOWP01000016">
    <property type="protein sequence ID" value="MUV03194.1"/>
    <property type="molecule type" value="Genomic_DNA"/>
</dbReference>
<dbReference type="OrthoDB" id="1162756at2"/>
<dbReference type="PROSITE" id="PS50943">
    <property type="entry name" value="HTH_CROC1"/>
    <property type="match status" value="1"/>
</dbReference>
<dbReference type="RefSeq" id="WP_157482134.1">
    <property type="nucleotide sequence ID" value="NZ_WOWP01000016.1"/>
</dbReference>
<dbReference type="Proteomes" id="UP000433945">
    <property type="component" value="Unassembled WGS sequence"/>
</dbReference>
<dbReference type="SUPFAM" id="SSF47413">
    <property type="entry name" value="lambda repressor-like DNA-binding domains"/>
    <property type="match status" value="1"/>
</dbReference>
<dbReference type="CDD" id="cd00093">
    <property type="entry name" value="HTH_XRE"/>
    <property type="match status" value="1"/>
</dbReference>
<dbReference type="InterPro" id="IPR010982">
    <property type="entry name" value="Lambda_DNA-bd_dom_sf"/>
</dbReference>
<dbReference type="AlphaFoldDB" id="A0A6N8H9F9"/>
<keyword evidence="1" id="KW-0175">Coiled coil</keyword>
<keyword evidence="4" id="KW-1185">Reference proteome</keyword>
<evidence type="ECO:0000313" key="4">
    <source>
        <dbReference type="Proteomes" id="UP000433945"/>
    </source>
</evidence>
<name>A0A6N8H9F9_9FLAO</name>
<feature type="domain" description="HTH cro/C1-type" evidence="2">
    <location>
        <begin position="9"/>
        <end position="63"/>
    </location>
</feature>
<dbReference type="Gene3D" id="1.10.260.40">
    <property type="entry name" value="lambda repressor-like DNA-binding domains"/>
    <property type="match status" value="1"/>
</dbReference>
<feature type="coiled-coil region" evidence="1">
    <location>
        <begin position="103"/>
        <end position="130"/>
    </location>
</feature>
<reference evidence="3 4" key="1">
    <citation type="submission" date="2019-12" db="EMBL/GenBank/DDBJ databases">
        <authorList>
            <person name="Sun J.-Q."/>
        </authorList>
    </citation>
    <scope>NUCLEOTIDE SEQUENCE [LARGE SCALE GENOMIC DNA]</scope>
    <source>
        <strain evidence="3 4">JCM 17928</strain>
    </source>
</reference>
<organism evidence="3 4">
    <name type="scientific">Flavobacterium rakeshii</name>
    <dbReference type="NCBI Taxonomy" id="1038845"/>
    <lineage>
        <taxon>Bacteria</taxon>
        <taxon>Pseudomonadati</taxon>
        <taxon>Bacteroidota</taxon>
        <taxon>Flavobacteriia</taxon>
        <taxon>Flavobacteriales</taxon>
        <taxon>Flavobacteriaceae</taxon>
        <taxon>Flavobacterium</taxon>
    </lineage>
</organism>
<accession>A0A6N8H9F9</accession>
<dbReference type="Pfam" id="PF01381">
    <property type="entry name" value="HTH_3"/>
    <property type="match status" value="1"/>
</dbReference>
<evidence type="ECO:0000313" key="3">
    <source>
        <dbReference type="EMBL" id="MUV03194.1"/>
    </source>
</evidence>
<gene>
    <name evidence="3" type="ORF">GN157_05675</name>
</gene>
<dbReference type="InterPro" id="IPR001387">
    <property type="entry name" value="Cro/C1-type_HTH"/>
</dbReference>
<proteinExistence type="predicted"/>
<sequence length="132" mass="15098">MNNFIGLNIKYLCDKNYLSQKEFGDLFDIKQSTVASYVGGRSNPNVETMQRICVHFELMIDDFINKDLNAAQYTQKEVPAQKQHVSVANEQNTPYNHEKDALIAALRETIDTQRELIATLRSRLDNTQTKAS</sequence>
<evidence type="ECO:0000256" key="1">
    <source>
        <dbReference type="SAM" id="Coils"/>
    </source>
</evidence>
<dbReference type="SMART" id="SM00530">
    <property type="entry name" value="HTH_XRE"/>
    <property type="match status" value="1"/>
</dbReference>
<comment type="caution">
    <text evidence="3">The sequence shown here is derived from an EMBL/GenBank/DDBJ whole genome shotgun (WGS) entry which is preliminary data.</text>
</comment>
<dbReference type="GO" id="GO:0003677">
    <property type="term" value="F:DNA binding"/>
    <property type="evidence" value="ECO:0007669"/>
    <property type="project" value="InterPro"/>
</dbReference>
<protein>
    <submittedName>
        <fullName evidence="3">Helix-turn-helix domain-containing protein</fullName>
    </submittedName>
</protein>